<dbReference type="HAMAP" id="MF_01858">
    <property type="entry name" value="23SrRNA_methyltr_KL"/>
    <property type="match status" value="1"/>
</dbReference>
<dbReference type="PIRSF" id="PIRSF037618">
    <property type="entry name" value="RNA_Mtase_bacteria_prd"/>
    <property type="match status" value="1"/>
</dbReference>
<evidence type="ECO:0000256" key="5">
    <source>
        <dbReference type="ARBA" id="ARBA00022691"/>
    </source>
</evidence>
<evidence type="ECO:0000256" key="3">
    <source>
        <dbReference type="ARBA" id="ARBA00022603"/>
    </source>
</evidence>
<evidence type="ECO:0000256" key="8">
    <source>
        <dbReference type="SAM" id="MobiDB-lite"/>
    </source>
</evidence>
<keyword evidence="1 6" id="KW-0963">Cytoplasm</keyword>
<protein>
    <recommendedName>
        <fullName evidence="6">Ribosomal RNA large subunit methyltransferase K/L</fullName>
    </recommendedName>
    <domain>
        <recommendedName>
            <fullName evidence="6">23S rRNA m2G2445 methyltransferase</fullName>
            <ecNumber evidence="6">2.1.1.173</ecNumber>
        </recommendedName>
        <alternativeName>
            <fullName evidence="6">rRNA (guanine-N(2)-)-methyltransferase RlmL</fullName>
        </alternativeName>
    </domain>
    <domain>
        <recommendedName>
            <fullName evidence="6">23S rRNA m7G2069 methyltransferase</fullName>
            <ecNumber evidence="6">2.1.1.264</ecNumber>
        </recommendedName>
        <alternativeName>
            <fullName evidence="6">rRNA (guanine-N(7)-)-methyltransferase RlmK</fullName>
        </alternativeName>
    </domain>
</protein>
<reference evidence="10 11" key="1">
    <citation type="submission" date="2020-04" db="EMBL/GenBank/DDBJ databases">
        <title>Collinsella sp. KGMB02528 nov., an anaerobic actinobacterium isolated from human feces.</title>
        <authorList>
            <person name="Han K.-I."/>
            <person name="Eom M.K."/>
            <person name="Kim J.-S."/>
            <person name="Lee K.C."/>
            <person name="Suh M.K."/>
            <person name="Park S.-H."/>
            <person name="Lee J.H."/>
            <person name="Kang S.W."/>
            <person name="Park J.-E."/>
            <person name="Oh B.S."/>
            <person name="Yu S.Y."/>
            <person name="Choi S.-H."/>
            <person name="Lee D.H."/>
            <person name="Yoon H."/>
            <person name="Kim B.-Y."/>
            <person name="Lee J.H."/>
            <person name="Lee J.-S."/>
        </authorList>
    </citation>
    <scope>NUCLEOTIDE SEQUENCE [LARGE SCALE GENOMIC DNA]</scope>
    <source>
        <strain evidence="10 11">KGMB02528</strain>
    </source>
</reference>
<keyword evidence="5 6" id="KW-0949">S-adenosyl-L-methionine</keyword>
<comment type="catalytic activity">
    <reaction evidence="6">
        <text>guanosine(2445) in 23S rRNA + S-adenosyl-L-methionine = N(2)-methylguanosine(2445) in 23S rRNA + S-adenosyl-L-homocysteine + H(+)</text>
        <dbReference type="Rhea" id="RHEA:42740"/>
        <dbReference type="Rhea" id="RHEA-COMP:10215"/>
        <dbReference type="Rhea" id="RHEA-COMP:10216"/>
        <dbReference type="ChEBI" id="CHEBI:15378"/>
        <dbReference type="ChEBI" id="CHEBI:57856"/>
        <dbReference type="ChEBI" id="CHEBI:59789"/>
        <dbReference type="ChEBI" id="CHEBI:74269"/>
        <dbReference type="ChEBI" id="CHEBI:74481"/>
        <dbReference type="EC" id="2.1.1.173"/>
    </reaction>
</comment>
<evidence type="ECO:0000313" key="11">
    <source>
        <dbReference type="Proteomes" id="UP000546970"/>
    </source>
</evidence>
<accession>A0A7X9UAA7</accession>
<comment type="similarity">
    <text evidence="6">Belongs to the methyltransferase superfamily. RlmKL family.</text>
</comment>
<dbReference type="NCBIfam" id="NF008748">
    <property type="entry name" value="PRK11783.1"/>
    <property type="match status" value="1"/>
</dbReference>
<dbReference type="InterPro" id="IPR000241">
    <property type="entry name" value="RlmKL-like_Mtase"/>
</dbReference>
<dbReference type="EC" id="2.1.1.264" evidence="6"/>
<dbReference type="PROSITE" id="PS51165">
    <property type="entry name" value="THUMP"/>
    <property type="match status" value="1"/>
</dbReference>
<sequence>MEFFASCPTGFEDALADELNALGLAQVRKLKGRVSFTGQVIDGERVCLWSRLASRILVVIDRFDARDADALYAGTREVAWEEILAEGATIAVTARGTNDNLRNTRFSALRVKDAICDHMLEATGARPNVDTENPDARIALSIRNDRASLHLDLSGDALFRRLPREATHGDAAHHVLRPDYAALALAQGGWSLLCAETPAKDEDAEGTGPLVFVDACCAGGGLVLEATQQLLDRAPGLLREHWGFMGWRLHDEQTWDALLDEADGRAERANERRCRIIATDVDAAAVSATQRVLAAAGLSQYVAAMPPNAQKIVAKLGIRRAPLPARGMVVADTTDIAPTDTSRALKLLDNVTRDELLEHLPCVVLARDTIVCRSLGLAPARTLAIKPNNEDASLMYFDPATRGQTEEADADQATVKVGDGVRIPMLIPESDQFAARLRKVAKQRRRWAAREGVTCYRVYDADLPDYAAAIDLYEGAPDTPGRWLVVAEYAAPKSVDPELAQARMMDILAIAPAVLDVPANHVATRARTRSRGGSQYAQGPRDKKGGKGASAPKRDMLNDPTLPNIQEGGLAFTVNFDDYLDTGIFLDHRVTRGLVREHAKKARWFLNLFAYTGTATCYAADAGVEETVTVDLSNTYLDWAERNMRQNGFTGSNHYFVRDDVLAWIRYQRQTDNRWDLIFCDPPTFSNSSKMGRRTWDVQRDHVDLIVGISRLLTREGEAIFSCNLRTFKPDTEALARAGVVLTDITEQTIPEDFARNKRIHHCYIVKRYRIEDAMRLAGMNDAAISARQAELREHERDHGRNQRAE</sequence>
<dbReference type="Pfam" id="PF02926">
    <property type="entry name" value="THUMP"/>
    <property type="match status" value="1"/>
</dbReference>
<dbReference type="InterPro" id="IPR017244">
    <property type="entry name" value="23SrRNA_methyltr_KL"/>
</dbReference>
<proteinExistence type="inferred from homology"/>
<dbReference type="SMART" id="SM00981">
    <property type="entry name" value="THUMP"/>
    <property type="match status" value="1"/>
</dbReference>
<dbReference type="Proteomes" id="UP000546970">
    <property type="component" value="Unassembled WGS sequence"/>
</dbReference>
<dbReference type="EMBL" id="JABBCP010000001">
    <property type="protein sequence ID" value="NMF54836.1"/>
    <property type="molecule type" value="Genomic_DNA"/>
</dbReference>
<dbReference type="EC" id="2.1.1.173" evidence="6"/>
<dbReference type="GO" id="GO:0052915">
    <property type="term" value="F:23S rRNA (guanine(2445)-N(2))-methyltransferase activity"/>
    <property type="evidence" value="ECO:0007669"/>
    <property type="project" value="UniProtKB-UniRule"/>
</dbReference>
<dbReference type="CDD" id="cd11715">
    <property type="entry name" value="THUMP_AdoMetMT"/>
    <property type="match status" value="1"/>
</dbReference>
<name>A0A7X9UAA7_9ACTN</name>
<dbReference type="GO" id="GO:0070043">
    <property type="term" value="F:rRNA (guanine-N7-)-methyltransferase activity"/>
    <property type="evidence" value="ECO:0007669"/>
    <property type="project" value="UniProtKB-UniRule"/>
</dbReference>
<evidence type="ECO:0000256" key="2">
    <source>
        <dbReference type="ARBA" id="ARBA00022552"/>
    </source>
</evidence>
<evidence type="ECO:0000256" key="6">
    <source>
        <dbReference type="HAMAP-Rule" id="MF_01858"/>
    </source>
</evidence>
<evidence type="ECO:0000256" key="1">
    <source>
        <dbReference type="ARBA" id="ARBA00022490"/>
    </source>
</evidence>
<dbReference type="Pfam" id="PF01170">
    <property type="entry name" value="UPF0020"/>
    <property type="match status" value="1"/>
</dbReference>
<dbReference type="Gene3D" id="3.30.750.80">
    <property type="entry name" value="RNA methyltransferase domain (HRMD) like"/>
    <property type="match status" value="1"/>
</dbReference>
<dbReference type="SUPFAM" id="SSF53335">
    <property type="entry name" value="S-adenosyl-L-methionine-dependent methyltransferases"/>
    <property type="match status" value="2"/>
</dbReference>
<keyword evidence="4 6" id="KW-0808">Transferase</keyword>
<keyword evidence="7" id="KW-0694">RNA-binding</keyword>
<gene>
    <name evidence="10" type="primary">rlmKL</name>
    <name evidence="6" type="synonym">rlmL</name>
    <name evidence="10" type="ORF">HF320_00585</name>
</gene>
<comment type="subcellular location">
    <subcellularLocation>
        <location evidence="6">Cytoplasm</location>
    </subcellularLocation>
</comment>
<dbReference type="InterPro" id="IPR029063">
    <property type="entry name" value="SAM-dependent_MTases_sf"/>
</dbReference>
<comment type="function">
    <text evidence="6">Specifically methylates the guanine in position 2445 (m2G2445) and the guanine in position 2069 (m7G2069) of 23S rRNA.</text>
</comment>
<comment type="catalytic activity">
    <reaction evidence="6">
        <text>guanosine(2069) in 23S rRNA + S-adenosyl-L-methionine = N(2)-methylguanosine(2069) in 23S rRNA + S-adenosyl-L-homocysteine + H(+)</text>
        <dbReference type="Rhea" id="RHEA:43772"/>
        <dbReference type="Rhea" id="RHEA-COMP:10688"/>
        <dbReference type="Rhea" id="RHEA-COMP:10689"/>
        <dbReference type="ChEBI" id="CHEBI:15378"/>
        <dbReference type="ChEBI" id="CHEBI:57856"/>
        <dbReference type="ChEBI" id="CHEBI:59789"/>
        <dbReference type="ChEBI" id="CHEBI:74269"/>
        <dbReference type="ChEBI" id="CHEBI:74481"/>
        <dbReference type="EC" id="2.1.1.264"/>
    </reaction>
</comment>
<evidence type="ECO:0000259" key="9">
    <source>
        <dbReference type="PROSITE" id="PS51165"/>
    </source>
</evidence>
<dbReference type="AlphaFoldDB" id="A0A7X9UAA7"/>
<comment type="caution">
    <text evidence="10">The sequence shown here is derived from an EMBL/GenBank/DDBJ whole genome shotgun (WGS) entry which is preliminary data.</text>
</comment>
<feature type="domain" description="THUMP" evidence="9">
    <location>
        <begin position="42"/>
        <end position="153"/>
    </location>
</feature>
<dbReference type="InterPro" id="IPR004114">
    <property type="entry name" value="THUMP_dom"/>
</dbReference>
<keyword evidence="3 6" id="KW-0489">Methyltransferase</keyword>
<dbReference type="Gene3D" id="3.40.50.150">
    <property type="entry name" value="Vaccinia Virus protein VP39"/>
    <property type="match status" value="1"/>
</dbReference>
<dbReference type="PANTHER" id="PTHR47313">
    <property type="entry name" value="RIBOSOMAL RNA LARGE SUBUNIT METHYLTRANSFERASE K/L"/>
    <property type="match status" value="1"/>
</dbReference>
<dbReference type="Gene3D" id="3.30.2130.30">
    <property type="match status" value="2"/>
</dbReference>
<organism evidence="10 11">
    <name type="scientific">Collinsella acetigenes</name>
    <dbReference type="NCBI Taxonomy" id="2713419"/>
    <lineage>
        <taxon>Bacteria</taxon>
        <taxon>Bacillati</taxon>
        <taxon>Actinomycetota</taxon>
        <taxon>Coriobacteriia</taxon>
        <taxon>Coriobacteriales</taxon>
        <taxon>Coriobacteriaceae</taxon>
        <taxon>Collinsella</taxon>
    </lineage>
</organism>
<dbReference type="GO" id="GO:0003723">
    <property type="term" value="F:RNA binding"/>
    <property type="evidence" value="ECO:0007669"/>
    <property type="project" value="UniProtKB-UniRule"/>
</dbReference>
<evidence type="ECO:0000256" key="4">
    <source>
        <dbReference type="ARBA" id="ARBA00022679"/>
    </source>
</evidence>
<dbReference type="Pfam" id="PF22020">
    <property type="entry name" value="RlmL_1st"/>
    <property type="match status" value="1"/>
</dbReference>
<dbReference type="InterPro" id="IPR054170">
    <property type="entry name" value="RlmL_1st"/>
</dbReference>
<evidence type="ECO:0000313" key="10">
    <source>
        <dbReference type="EMBL" id="NMF54836.1"/>
    </source>
</evidence>
<feature type="region of interest" description="Disordered" evidence="8">
    <location>
        <begin position="524"/>
        <end position="562"/>
    </location>
</feature>
<dbReference type="Pfam" id="PF10672">
    <property type="entry name" value="Methyltrans_SAM"/>
    <property type="match status" value="1"/>
</dbReference>
<evidence type="ECO:0000256" key="7">
    <source>
        <dbReference type="PROSITE-ProRule" id="PRU00529"/>
    </source>
</evidence>
<keyword evidence="11" id="KW-1185">Reference proteome</keyword>
<dbReference type="PANTHER" id="PTHR47313:SF1">
    <property type="entry name" value="RIBOSOMAL RNA LARGE SUBUNIT METHYLTRANSFERASE K_L"/>
    <property type="match status" value="1"/>
</dbReference>
<dbReference type="GO" id="GO:0005737">
    <property type="term" value="C:cytoplasm"/>
    <property type="evidence" value="ECO:0007669"/>
    <property type="project" value="UniProtKB-SubCell"/>
</dbReference>
<keyword evidence="2 6" id="KW-0698">rRNA processing</keyword>
<dbReference type="InterPro" id="IPR019614">
    <property type="entry name" value="SAM-dep_methyl-trfase"/>
</dbReference>
<dbReference type="RefSeq" id="WP_169276620.1">
    <property type="nucleotide sequence ID" value="NZ_JABBCP010000001.1"/>
</dbReference>